<reference evidence="1 2" key="1">
    <citation type="submission" date="2019-02" db="EMBL/GenBank/DDBJ databases">
        <title>Deep-cultivation of Planctomycetes and their phenomic and genomic characterization uncovers novel biology.</title>
        <authorList>
            <person name="Wiegand S."/>
            <person name="Jogler M."/>
            <person name="Boedeker C."/>
            <person name="Pinto D."/>
            <person name="Vollmers J."/>
            <person name="Rivas-Marin E."/>
            <person name="Kohn T."/>
            <person name="Peeters S.H."/>
            <person name="Heuer A."/>
            <person name="Rast P."/>
            <person name="Oberbeckmann S."/>
            <person name="Bunk B."/>
            <person name="Jeske O."/>
            <person name="Meyerdierks A."/>
            <person name="Storesund J.E."/>
            <person name="Kallscheuer N."/>
            <person name="Luecker S."/>
            <person name="Lage O.M."/>
            <person name="Pohl T."/>
            <person name="Merkel B.J."/>
            <person name="Hornburger P."/>
            <person name="Mueller R.-W."/>
            <person name="Bruemmer F."/>
            <person name="Labrenz M."/>
            <person name="Spormann A.M."/>
            <person name="Op den Camp H."/>
            <person name="Overmann J."/>
            <person name="Amann R."/>
            <person name="Jetten M.S.M."/>
            <person name="Mascher T."/>
            <person name="Medema M.H."/>
            <person name="Devos D.P."/>
            <person name="Kaster A.-K."/>
            <person name="Ovreas L."/>
            <person name="Rohde M."/>
            <person name="Galperin M.Y."/>
            <person name="Jogler C."/>
        </authorList>
    </citation>
    <scope>NUCLEOTIDE SEQUENCE [LARGE SCALE GENOMIC DNA]</scope>
    <source>
        <strain evidence="1 2">Q31a</strain>
    </source>
</reference>
<accession>A0A518G3V7</accession>
<dbReference type="Proteomes" id="UP000318017">
    <property type="component" value="Chromosome"/>
</dbReference>
<dbReference type="EMBL" id="CP036298">
    <property type="protein sequence ID" value="QDV23255.1"/>
    <property type="molecule type" value="Genomic_DNA"/>
</dbReference>
<proteinExistence type="predicted"/>
<dbReference type="AlphaFoldDB" id="A0A518G3V7"/>
<dbReference type="KEGG" id="ahel:Q31a_15530"/>
<evidence type="ECO:0000313" key="1">
    <source>
        <dbReference type="EMBL" id="QDV23255.1"/>
    </source>
</evidence>
<name>A0A518G3V7_9BACT</name>
<keyword evidence="2" id="KW-1185">Reference proteome</keyword>
<organism evidence="1 2">
    <name type="scientific">Aureliella helgolandensis</name>
    <dbReference type="NCBI Taxonomy" id="2527968"/>
    <lineage>
        <taxon>Bacteria</taxon>
        <taxon>Pseudomonadati</taxon>
        <taxon>Planctomycetota</taxon>
        <taxon>Planctomycetia</taxon>
        <taxon>Pirellulales</taxon>
        <taxon>Pirellulaceae</taxon>
        <taxon>Aureliella</taxon>
    </lineage>
</organism>
<protein>
    <submittedName>
        <fullName evidence="1">Uncharacterized protein</fullName>
    </submittedName>
</protein>
<gene>
    <name evidence="1" type="ORF">Q31a_15530</name>
</gene>
<evidence type="ECO:0000313" key="2">
    <source>
        <dbReference type="Proteomes" id="UP000318017"/>
    </source>
</evidence>
<sequence>MRSRNSASGPTPENWTSVESGNTLASLVNVEVCWVLGLGATVSSSSMAVPVDNGSVGLNRMRVVTTGRALRDEESRR</sequence>